<dbReference type="Bgee" id="ENSAMXG00000034102">
    <property type="expression patterns" value="Expressed in pharyngeal gill and 1 other cell type or tissue"/>
</dbReference>
<evidence type="ECO:0000256" key="2">
    <source>
        <dbReference type="ARBA" id="ARBA00022729"/>
    </source>
</evidence>
<feature type="domain" description="Ig-like" evidence="7">
    <location>
        <begin position="21"/>
        <end position="131"/>
    </location>
</feature>
<reference evidence="9" key="1">
    <citation type="submission" date="2013-03" db="EMBL/GenBank/DDBJ databases">
        <authorList>
            <person name="Jeffery W."/>
            <person name="Warren W."/>
            <person name="Wilson R.K."/>
        </authorList>
    </citation>
    <scope>NUCLEOTIDE SEQUENCE</scope>
    <source>
        <strain evidence="9">female</strain>
    </source>
</reference>
<reference evidence="8" key="3">
    <citation type="submission" date="2025-08" db="UniProtKB">
        <authorList>
            <consortium name="Ensembl"/>
        </authorList>
    </citation>
    <scope>IDENTIFICATION</scope>
</reference>
<dbReference type="PROSITE" id="PS50835">
    <property type="entry name" value="IG_LIKE"/>
    <property type="match status" value="1"/>
</dbReference>
<keyword evidence="2" id="KW-0732">Signal</keyword>
<dbReference type="SMART" id="SM00406">
    <property type="entry name" value="IGv"/>
    <property type="match status" value="1"/>
</dbReference>
<dbReference type="GO" id="GO:0050863">
    <property type="term" value="P:regulation of T cell activation"/>
    <property type="evidence" value="ECO:0007669"/>
    <property type="project" value="UniProtKB-ARBA"/>
</dbReference>
<evidence type="ECO:0000256" key="5">
    <source>
        <dbReference type="ARBA" id="ARBA00023180"/>
    </source>
</evidence>
<evidence type="ECO:0000313" key="8">
    <source>
        <dbReference type="Ensembl" id="ENSAMXP00000045040.1"/>
    </source>
</evidence>
<accession>A0A3B1JT73</accession>
<dbReference type="GO" id="GO:0005102">
    <property type="term" value="F:signaling receptor binding"/>
    <property type="evidence" value="ECO:0007669"/>
    <property type="project" value="TreeGrafter"/>
</dbReference>
<evidence type="ECO:0000256" key="4">
    <source>
        <dbReference type="ARBA" id="ARBA00023157"/>
    </source>
</evidence>
<dbReference type="FunFam" id="2.60.40.10:FF:000142">
    <property type="entry name" value="V-set domain-containing T-cell activation inhibitor 1"/>
    <property type="match status" value="1"/>
</dbReference>
<evidence type="ECO:0000313" key="9">
    <source>
        <dbReference type="Proteomes" id="UP000018467"/>
    </source>
</evidence>
<evidence type="ECO:0000256" key="3">
    <source>
        <dbReference type="ARBA" id="ARBA00023136"/>
    </source>
</evidence>
<name>A0A3B1JT73_ASTMX</name>
<dbReference type="AlphaFoldDB" id="A0A3B1JT73"/>
<evidence type="ECO:0000259" key="7">
    <source>
        <dbReference type="PROSITE" id="PS50835"/>
    </source>
</evidence>
<proteinExistence type="predicted"/>
<dbReference type="InterPro" id="IPR007110">
    <property type="entry name" value="Ig-like_dom"/>
</dbReference>
<keyword evidence="5" id="KW-0325">Glycoprotein</keyword>
<dbReference type="GO" id="GO:0050852">
    <property type="term" value="P:T cell receptor signaling pathway"/>
    <property type="evidence" value="ECO:0007669"/>
    <property type="project" value="TreeGrafter"/>
</dbReference>
<evidence type="ECO:0000256" key="1">
    <source>
        <dbReference type="ARBA" id="ARBA00004370"/>
    </source>
</evidence>
<keyword evidence="9" id="KW-1185">Reference proteome</keyword>
<dbReference type="SUPFAM" id="SSF48726">
    <property type="entry name" value="Immunoglobulin"/>
    <property type="match status" value="1"/>
</dbReference>
<dbReference type="InterPro" id="IPR013783">
    <property type="entry name" value="Ig-like_fold"/>
</dbReference>
<dbReference type="GO" id="GO:0001817">
    <property type="term" value="P:regulation of cytokine production"/>
    <property type="evidence" value="ECO:0007669"/>
    <property type="project" value="TreeGrafter"/>
</dbReference>
<dbReference type="InterPro" id="IPR013106">
    <property type="entry name" value="Ig_V-set"/>
</dbReference>
<dbReference type="InParanoid" id="A0A3B1JT73"/>
<protein>
    <recommendedName>
        <fullName evidence="7">Ig-like domain-containing protein</fullName>
    </recommendedName>
</protein>
<keyword evidence="6" id="KW-0393">Immunoglobulin domain</keyword>
<dbReference type="InterPro" id="IPR036179">
    <property type="entry name" value="Ig-like_dom_sf"/>
</dbReference>
<keyword evidence="3" id="KW-0472">Membrane</keyword>
<dbReference type="Ensembl" id="ENSAMXT00000033190.1">
    <property type="protein sequence ID" value="ENSAMXP00000045040.1"/>
    <property type="gene ID" value="ENSAMXG00000034102.1"/>
</dbReference>
<dbReference type="GeneTree" id="ENSGT01050000244843"/>
<dbReference type="InterPro" id="IPR050504">
    <property type="entry name" value="IgSF_BTN/MOG"/>
</dbReference>
<organism evidence="8 9">
    <name type="scientific">Astyanax mexicanus</name>
    <name type="common">Blind cave fish</name>
    <name type="synonym">Astyanax fasciatus mexicanus</name>
    <dbReference type="NCBI Taxonomy" id="7994"/>
    <lineage>
        <taxon>Eukaryota</taxon>
        <taxon>Metazoa</taxon>
        <taxon>Chordata</taxon>
        <taxon>Craniata</taxon>
        <taxon>Vertebrata</taxon>
        <taxon>Euteleostomi</taxon>
        <taxon>Actinopterygii</taxon>
        <taxon>Neopterygii</taxon>
        <taxon>Teleostei</taxon>
        <taxon>Ostariophysi</taxon>
        <taxon>Characiformes</taxon>
        <taxon>Characoidei</taxon>
        <taxon>Acestrorhamphidae</taxon>
        <taxon>Acestrorhamphinae</taxon>
        <taxon>Astyanax</taxon>
    </lineage>
</organism>
<dbReference type="PANTHER" id="PTHR24100">
    <property type="entry name" value="BUTYROPHILIN"/>
    <property type="match status" value="1"/>
</dbReference>
<evidence type="ECO:0000256" key="6">
    <source>
        <dbReference type="ARBA" id="ARBA00023319"/>
    </source>
</evidence>
<comment type="subcellular location">
    <subcellularLocation>
        <location evidence="1">Membrane</location>
    </subcellularLocation>
</comment>
<dbReference type="Pfam" id="PF07686">
    <property type="entry name" value="V-set"/>
    <property type="match status" value="1"/>
</dbReference>
<reference evidence="8" key="4">
    <citation type="submission" date="2025-09" db="UniProtKB">
        <authorList>
            <consortium name="Ensembl"/>
        </authorList>
    </citation>
    <scope>IDENTIFICATION</scope>
</reference>
<dbReference type="PANTHER" id="PTHR24100:SF151">
    <property type="entry name" value="ICOS LIGAND"/>
    <property type="match status" value="1"/>
</dbReference>
<dbReference type="SMART" id="SM00409">
    <property type="entry name" value="IG"/>
    <property type="match status" value="1"/>
</dbReference>
<dbReference type="Gene3D" id="2.60.40.10">
    <property type="entry name" value="Immunoglobulins"/>
    <property type="match status" value="1"/>
</dbReference>
<keyword evidence="4" id="KW-1015">Disulfide bond</keyword>
<sequence length="180" mass="20523">MQYTFLKKNLSCIISVFVSEPFKVVGPNSPLVAETGEELVLPCSPQSSISAVDMTVKWIRPDRSDKLVHLYEGYEERNEKQIKSYRGRTSLFKEDLKNGNASLKLSALQPSDEGSYQCYIEYGQIDNVNIHVKVKGKNQHDHHRIVNDHESGEANVKKQKIPKHKIYSLIKSQRVAISHE</sequence>
<dbReference type="GO" id="GO:1903037">
    <property type="term" value="P:regulation of leukocyte cell-cell adhesion"/>
    <property type="evidence" value="ECO:0007669"/>
    <property type="project" value="UniProtKB-ARBA"/>
</dbReference>
<dbReference type="InterPro" id="IPR003599">
    <property type="entry name" value="Ig_sub"/>
</dbReference>
<dbReference type="GO" id="GO:0009897">
    <property type="term" value="C:external side of plasma membrane"/>
    <property type="evidence" value="ECO:0007669"/>
    <property type="project" value="TreeGrafter"/>
</dbReference>
<reference evidence="9" key="2">
    <citation type="journal article" date="2014" name="Nat. Commun.">
        <title>The cavefish genome reveals candidate genes for eye loss.</title>
        <authorList>
            <person name="McGaugh S.E."/>
            <person name="Gross J.B."/>
            <person name="Aken B."/>
            <person name="Blin M."/>
            <person name="Borowsky R."/>
            <person name="Chalopin D."/>
            <person name="Hinaux H."/>
            <person name="Jeffery W.R."/>
            <person name="Keene A."/>
            <person name="Ma L."/>
            <person name="Minx P."/>
            <person name="Murphy D."/>
            <person name="O'Quin K.E."/>
            <person name="Retaux S."/>
            <person name="Rohner N."/>
            <person name="Searle S.M."/>
            <person name="Stahl B.A."/>
            <person name="Tabin C."/>
            <person name="Volff J.N."/>
            <person name="Yoshizawa M."/>
            <person name="Warren W.C."/>
        </authorList>
    </citation>
    <scope>NUCLEOTIDE SEQUENCE [LARGE SCALE GENOMIC DNA]</scope>
    <source>
        <strain evidence="9">female</strain>
    </source>
</reference>
<dbReference type="Proteomes" id="UP000018467">
    <property type="component" value="Unassembled WGS sequence"/>
</dbReference>